<evidence type="ECO:0000313" key="7">
    <source>
        <dbReference type="EMBL" id="EMD68941.1"/>
    </source>
</evidence>
<keyword evidence="5" id="KW-0206">Cytoskeleton</keyword>
<evidence type="ECO:0000256" key="2">
    <source>
        <dbReference type="ARBA" id="ARBA00022490"/>
    </source>
</evidence>
<keyword evidence="8" id="KW-1185">Reference proteome</keyword>
<reference evidence="8" key="2">
    <citation type="journal article" date="2013" name="PLoS Genet.">
        <title>Comparative genome structure, secondary metabolite, and effector coding capacity across Cochliobolus pathogens.</title>
        <authorList>
            <person name="Condon B.J."/>
            <person name="Leng Y."/>
            <person name="Wu D."/>
            <person name="Bushley K.E."/>
            <person name="Ohm R.A."/>
            <person name="Otillar R."/>
            <person name="Martin J."/>
            <person name="Schackwitz W."/>
            <person name="Grimwood J."/>
            <person name="MohdZainudin N."/>
            <person name="Xue C."/>
            <person name="Wang R."/>
            <person name="Manning V.A."/>
            <person name="Dhillon B."/>
            <person name="Tu Z.J."/>
            <person name="Steffenson B.J."/>
            <person name="Salamov A."/>
            <person name="Sun H."/>
            <person name="Lowry S."/>
            <person name="LaButti K."/>
            <person name="Han J."/>
            <person name="Copeland A."/>
            <person name="Lindquist E."/>
            <person name="Barry K."/>
            <person name="Schmutz J."/>
            <person name="Baker S.E."/>
            <person name="Ciuffetti L.M."/>
            <person name="Grigoriev I.V."/>
            <person name="Zhong S."/>
            <person name="Turgeon B.G."/>
        </authorList>
    </citation>
    <scope>NUCLEOTIDE SEQUENCE [LARGE SCALE GENOMIC DNA]</scope>
    <source>
        <strain evidence="8">ND90Pr / ATCC 201652</strain>
    </source>
</reference>
<accession>M2TI94</accession>
<dbReference type="AlphaFoldDB" id="M2TI94"/>
<name>M2TI94_COCSN</name>
<dbReference type="OrthoDB" id="10255000at2759"/>
<evidence type="ECO:0000256" key="1">
    <source>
        <dbReference type="ARBA" id="ARBA00004267"/>
    </source>
</evidence>
<gene>
    <name evidence="7" type="ORF">COCSADRAFT_278465</name>
</gene>
<keyword evidence="3" id="KW-0597">Phosphoprotein</keyword>
<protein>
    <recommendedName>
        <fullName evidence="6">Pericentrin/AKAP-450 centrosomal targeting domain-containing protein</fullName>
    </recommendedName>
</protein>
<dbReference type="RefSeq" id="XP_007696413.1">
    <property type="nucleotide sequence ID" value="XM_007698223.1"/>
</dbReference>
<dbReference type="InterPro" id="IPR019528">
    <property type="entry name" value="PACT_domain"/>
</dbReference>
<feature type="domain" description="Pericentrin/AKAP-450 centrosomal targeting" evidence="6">
    <location>
        <begin position="1"/>
        <end position="36"/>
    </location>
</feature>
<dbReference type="EMBL" id="KB445638">
    <property type="protein sequence ID" value="EMD68941.1"/>
    <property type="molecule type" value="Genomic_DNA"/>
</dbReference>
<sequence length="82" mass="9125">MGITPDVTIHDRRPTLKSAALAVIAAFRMQKFADDWAQNRKIHEQLKAKLEGMRRNSRRAVGVGMPLSAKKSIGGSQLRIAR</sequence>
<organism evidence="7 8">
    <name type="scientific">Cochliobolus sativus (strain ND90Pr / ATCC 201652)</name>
    <name type="common">Common root rot and spot blotch fungus</name>
    <name type="synonym">Bipolaris sorokiniana</name>
    <dbReference type="NCBI Taxonomy" id="665912"/>
    <lineage>
        <taxon>Eukaryota</taxon>
        <taxon>Fungi</taxon>
        <taxon>Dikarya</taxon>
        <taxon>Ascomycota</taxon>
        <taxon>Pezizomycotina</taxon>
        <taxon>Dothideomycetes</taxon>
        <taxon>Pleosporomycetidae</taxon>
        <taxon>Pleosporales</taxon>
        <taxon>Pleosporineae</taxon>
        <taxon>Pleosporaceae</taxon>
        <taxon>Bipolaris</taxon>
    </lineage>
</organism>
<evidence type="ECO:0000256" key="5">
    <source>
        <dbReference type="ARBA" id="ARBA00023212"/>
    </source>
</evidence>
<reference evidence="7 8" key="1">
    <citation type="journal article" date="2012" name="PLoS Pathog.">
        <title>Diverse lifestyles and strategies of plant pathogenesis encoded in the genomes of eighteen Dothideomycetes fungi.</title>
        <authorList>
            <person name="Ohm R.A."/>
            <person name="Feau N."/>
            <person name="Henrissat B."/>
            <person name="Schoch C.L."/>
            <person name="Horwitz B.A."/>
            <person name="Barry K.W."/>
            <person name="Condon B.J."/>
            <person name="Copeland A.C."/>
            <person name="Dhillon B."/>
            <person name="Glaser F."/>
            <person name="Hesse C.N."/>
            <person name="Kosti I."/>
            <person name="LaButti K."/>
            <person name="Lindquist E.A."/>
            <person name="Lucas S."/>
            <person name="Salamov A.A."/>
            <person name="Bradshaw R.E."/>
            <person name="Ciuffetti L."/>
            <person name="Hamelin R.C."/>
            <person name="Kema G.H.J."/>
            <person name="Lawrence C."/>
            <person name="Scott J.A."/>
            <person name="Spatafora J.W."/>
            <person name="Turgeon B.G."/>
            <person name="de Wit P.J.G.M."/>
            <person name="Zhong S."/>
            <person name="Goodwin S.B."/>
            <person name="Grigoriev I.V."/>
        </authorList>
    </citation>
    <scope>NUCLEOTIDE SEQUENCE [LARGE SCALE GENOMIC DNA]</scope>
    <source>
        <strain evidence="8">ND90Pr / ATCC 201652</strain>
    </source>
</reference>
<dbReference type="KEGG" id="bsc:COCSADRAFT_278465"/>
<dbReference type="GO" id="GO:0005815">
    <property type="term" value="C:microtubule organizing center"/>
    <property type="evidence" value="ECO:0007669"/>
    <property type="project" value="UniProtKB-SubCell"/>
</dbReference>
<comment type="subcellular location">
    <subcellularLocation>
        <location evidence="1">Cytoplasm</location>
        <location evidence="1">Cytoskeleton</location>
        <location evidence="1">Microtubule organizing center</location>
    </subcellularLocation>
</comment>
<keyword evidence="2" id="KW-0963">Cytoplasm</keyword>
<dbReference type="Pfam" id="PF10495">
    <property type="entry name" value="PACT_coil_coil"/>
    <property type="match status" value="1"/>
</dbReference>
<dbReference type="GeneID" id="19135759"/>
<evidence type="ECO:0000259" key="6">
    <source>
        <dbReference type="Pfam" id="PF10495"/>
    </source>
</evidence>
<dbReference type="HOGENOM" id="CLU_2558155_0_0_1"/>
<proteinExistence type="predicted"/>
<keyword evidence="4" id="KW-0175">Coiled coil</keyword>
<evidence type="ECO:0000256" key="4">
    <source>
        <dbReference type="ARBA" id="ARBA00023054"/>
    </source>
</evidence>
<dbReference type="Proteomes" id="UP000016934">
    <property type="component" value="Unassembled WGS sequence"/>
</dbReference>
<dbReference type="GO" id="GO:0005737">
    <property type="term" value="C:cytoplasm"/>
    <property type="evidence" value="ECO:0007669"/>
    <property type="project" value="UniProtKB-ARBA"/>
</dbReference>
<evidence type="ECO:0000256" key="3">
    <source>
        <dbReference type="ARBA" id="ARBA00022553"/>
    </source>
</evidence>
<evidence type="ECO:0000313" key="8">
    <source>
        <dbReference type="Proteomes" id="UP000016934"/>
    </source>
</evidence>